<keyword evidence="6" id="KW-1185">Reference proteome</keyword>
<feature type="signal peptide" evidence="2">
    <location>
        <begin position="1"/>
        <end position="31"/>
    </location>
</feature>
<sequence length="568" mass="63635">MAVQKPFFPLLFKCLLTTCYLLVQCFGSSNAVGGVGQGKLGKWQLLLNNTGVVAMHMALTLQNTVLIFDQTSSGPSGYTLHRSSDGRRCLGLPRSMTDPDCSAHSVEYHIGRNSVRPLRLQTDTWCSSGSILSDGTLLQTGGYGDGYRRIRYFKPCSDRRCDWNESSDSLMDNRWYASNMLLPENDSTIVMGGLRTYTYEFIPKRSSSGRSFYLPFLHQTNDRDQHGNNLYPFLHLSADGNLFIFANRDSILFNYKNNTVLKTFPRIPGSGSRNYPSSGSSVILPLDYTNRYQKVEVMVCGGSTTGAYRAARRRNFLTGLSSCGRMVITGKIHRWKMEEMPGPRLLNDMLILPTGQILIINGAKEGSAGWNNAASPSLQPYLYEPTKPSGKRFSVLSSTNIPRMYHSSAILLPDGRVLVAGSNPNNRYTFRNVSYPTELRLQAYVPYYMSESNNRYRPQNVSVQYAKHGLNVVPYNEDFTVTFFLGRRPNNLVEFNVYSPPFATHAFSMNQRMLKLRSTGLVRENNGWFSAVVKAPPTPTVAPSGYYMLTVLNGGIPSTSTWVNFIHT</sequence>
<evidence type="ECO:0000256" key="1">
    <source>
        <dbReference type="ARBA" id="ARBA00022729"/>
    </source>
</evidence>
<dbReference type="SUPFAM" id="SSF81296">
    <property type="entry name" value="E set domains"/>
    <property type="match status" value="1"/>
</dbReference>
<dbReference type="SUPFAM" id="SSF50965">
    <property type="entry name" value="Galactose oxidase, central domain"/>
    <property type="match status" value="1"/>
</dbReference>
<dbReference type="Gene3D" id="2.130.10.80">
    <property type="entry name" value="Galactose oxidase/kelch, beta-propeller"/>
    <property type="match status" value="1"/>
</dbReference>
<reference evidence="5 6" key="1">
    <citation type="submission" date="2017-09" db="EMBL/GenBank/DDBJ databases">
        <title>WGS assembly of Aquilegia coerulea Goldsmith.</title>
        <authorList>
            <person name="Hodges S."/>
            <person name="Kramer E."/>
            <person name="Nordborg M."/>
            <person name="Tomkins J."/>
            <person name="Borevitz J."/>
            <person name="Derieg N."/>
            <person name="Yan J."/>
            <person name="Mihaltcheva S."/>
            <person name="Hayes R.D."/>
            <person name="Rokhsar D."/>
        </authorList>
    </citation>
    <scope>NUCLEOTIDE SEQUENCE [LARGE SCALE GENOMIC DNA]</scope>
    <source>
        <strain evidence="6">cv. Goldsmith</strain>
    </source>
</reference>
<gene>
    <name evidence="5" type="ORF">AQUCO_00100162v1</name>
</gene>
<evidence type="ECO:0000313" key="5">
    <source>
        <dbReference type="EMBL" id="PIA64488.1"/>
    </source>
</evidence>
<proteinExistence type="predicted"/>
<dbReference type="Proteomes" id="UP000230069">
    <property type="component" value="Unassembled WGS sequence"/>
</dbReference>
<evidence type="ECO:0008006" key="7">
    <source>
        <dbReference type="Google" id="ProtNLM"/>
    </source>
</evidence>
<accession>A0A2G5F905</accession>
<feature type="chain" id="PRO_5013552376" description="Galactose oxidase-like Early set domain-containing protein" evidence="2">
    <location>
        <begin position="32"/>
        <end position="568"/>
    </location>
</feature>
<organism evidence="5 6">
    <name type="scientific">Aquilegia coerulea</name>
    <name type="common">Rocky mountain columbine</name>
    <dbReference type="NCBI Taxonomy" id="218851"/>
    <lineage>
        <taxon>Eukaryota</taxon>
        <taxon>Viridiplantae</taxon>
        <taxon>Streptophyta</taxon>
        <taxon>Embryophyta</taxon>
        <taxon>Tracheophyta</taxon>
        <taxon>Spermatophyta</taxon>
        <taxon>Magnoliopsida</taxon>
        <taxon>Ranunculales</taxon>
        <taxon>Ranunculaceae</taxon>
        <taxon>Thalictroideae</taxon>
        <taxon>Aquilegia</taxon>
    </lineage>
</organism>
<dbReference type="Pfam" id="PF07250">
    <property type="entry name" value="Glyoxal_oxid_N"/>
    <property type="match status" value="1"/>
</dbReference>
<dbReference type="STRING" id="218851.A0A2G5F905"/>
<dbReference type="PANTHER" id="PTHR32208">
    <property type="entry name" value="SECRETED PROTEIN-RELATED"/>
    <property type="match status" value="1"/>
</dbReference>
<dbReference type="InterPro" id="IPR015202">
    <property type="entry name" value="GO-like_E_set"/>
</dbReference>
<dbReference type="CDD" id="cd02851">
    <property type="entry name" value="E_set_GO_C"/>
    <property type="match status" value="1"/>
</dbReference>
<evidence type="ECO:0000259" key="3">
    <source>
        <dbReference type="Pfam" id="PF07250"/>
    </source>
</evidence>
<evidence type="ECO:0000313" key="6">
    <source>
        <dbReference type="Proteomes" id="UP000230069"/>
    </source>
</evidence>
<feature type="domain" description="Glyoxal oxidase N-terminal" evidence="3">
    <location>
        <begin position="55"/>
        <end position="448"/>
    </location>
</feature>
<name>A0A2G5F905_AQUCA</name>
<dbReference type="Pfam" id="PF09118">
    <property type="entry name" value="GO-like_E_set"/>
    <property type="match status" value="1"/>
</dbReference>
<dbReference type="Gene3D" id="2.60.40.10">
    <property type="entry name" value="Immunoglobulins"/>
    <property type="match status" value="1"/>
</dbReference>
<dbReference type="EMBL" id="KZ305018">
    <property type="protein sequence ID" value="PIA64488.1"/>
    <property type="molecule type" value="Genomic_DNA"/>
</dbReference>
<keyword evidence="1 2" id="KW-0732">Signal</keyword>
<dbReference type="AlphaFoldDB" id="A0A2G5F905"/>
<feature type="domain" description="Galactose oxidase-like Early set" evidence="4">
    <location>
        <begin position="467"/>
        <end position="564"/>
    </location>
</feature>
<protein>
    <recommendedName>
        <fullName evidence="7">Galactose oxidase-like Early set domain-containing protein</fullName>
    </recommendedName>
</protein>
<dbReference type="PANTHER" id="PTHR32208:SF54">
    <property type="entry name" value="ALDEHYDE OXIDASE GLOX-LIKE"/>
    <property type="match status" value="1"/>
</dbReference>
<evidence type="ECO:0000259" key="4">
    <source>
        <dbReference type="Pfam" id="PF09118"/>
    </source>
</evidence>
<dbReference type="InterPro" id="IPR013783">
    <property type="entry name" value="Ig-like_fold"/>
</dbReference>
<dbReference type="InterPro" id="IPR014756">
    <property type="entry name" value="Ig_E-set"/>
</dbReference>
<dbReference type="OrthoDB" id="2019572at2759"/>
<evidence type="ECO:0000256" key="2">
    <source>
        <dbReference type="SAM" id="SignalP"/>
    </source>
</evidence>
<dbReference type="InterPro" id="IPR011043">
    <property type="entry name" value="Gal_Oxase/kelch_b-propeller"/>
</dbReference>
<dbReference type="InterPro" id="IPR037293">
    <property type="entry name" value="Gal_Oxidase_central_sf"/>
</dbReference>
<dbReference type="InParanoid" id="A0A2G5F905"/>
<dbReference type="InterPro" id="IPR009880">
    <property type="entry name" value="Glyoxal_oxidase_N"/>
</dbReference>